<proteinExistence type="predicted"/>
<comment type="caution">
    <text evidence="1">The sequence shown here is derived from an EMBL/GenBank/DDBJ whole genome shotgun (WGS) entry which is preliminary data.</text>
</comment>
<reference evidence="1" key="1">
    <citation type="journal article" date="2015" name="Nature">
        <title>Complex archaea that bridge the gap between prokaryotes and eukaryotes.</title>
        <authorList>
            <person name="Spang A."/>
            <person name="Saw J.H."/>
            <person name="Jorgensen S.L."/>
            <person name="Zaremba-Niedzwiedzka K."/>
            <person name="Martijn J."/>
            <person name="Lind A.E."/>
            <person name="van Eijk R."/>
            <person name="Schleper C."/>
            <person name="Guy L."/>
            <person name="Ettema T.J."/>
        </authorList>
    </citation>
    <scope>NUCLEOTIDE SEQUENCE</scope>
</reference>
<protein>
    <submittedName>
        <fullName evidence="1">Uncharacterized protein</fullName>
    </submittedName>
</protein>
<dbReference type="AlphaFoldDB" id="A0A0F8Y8D4"/>
<sequence>MRAVVRIPTGGAGLSDPAKIRGYKVAGIQMPPAWQAAALTFRGLSVETPGRTQVVPNGVVAGLAVDANAFDIQMANDVTLQVNGGSPGTPSKVDPIDISALLSAASTISTSKHGIMWVFQNPSGTADVETDKATAAHDSAIIAWAQYSKPSRTLPPAFGMVPIGAVHVQEGGSGAFTWGTDSITAETEAYHDFAGLPEVLIRVASLALDTSAATFTYGAVTIRTGVGTRVAATGKANVAIAGSNVAAGAVGAWLIYVLADDVEYALPFGNAHATLADAQAAVA</sequence>
<feature type="non-terminal residue" evidence="1">
    <location>
        <position position="283"/>
    </location>
</feature>
<name>A0A0F8Y8D4_9ZZZZ</name>
<gene>
    <name evidence="1" type="ORF">LCGC14_2928850</name>
</gene>
<organism evidence="1">
    <name type="scientific">marine sediment metagenome</name>
    <dbReference type="NCBI Taxonomy" id="412755"/>
    <lineage>
        <taxon>unclassified sequences</taxon>
        <taxon>metagenomes</taxon>
        <taxon>ecological metagenomes</taxon>
    </lineage>
</organism>
<accession>A0A0F8Y8D4</accession>
<dbReference type="EMBL" id="LAZR01058408">
    <property type="protein sequence ID" value="KKK69955.1"/>
    <property type="molecule type" value="Genomic_DNA"/>
</dbReference>
<evidence type="ECO:0000313" key="1">
    <source>
        <dbReference type="EMBL" id="KKK69955.1"/>
    </source>
</evidence>